<keyword evidence="2" id="KW-1185">Reference proteome</keyword>
<dbReference type="EMBL" id="CAJVQC010040835">
    <property type="protein sequence ID" value="CAG8771597.1"/>
    <property type="molecule type" value="Genomic_DNA"/>
</dbReference>
<evidence type="ECO:0000313" key="2">
    <source>
        <dbReference type="Proteomes" id="UP000789920"/>
    </source>
</evidence>
<gene>
    <name evidence="1" type="ORF">RPERSI_LOCUS16473</name>
</gene>
<accession>A0ACA9R046</accession>
<sequence>MTSVSKKRLNLDSYNVIDIEDKTCNKLVELYRENLERKDWCYILENIKKDLKNVANSKSEFDEERRNKAQEIIDHWK</sequence>
<evidence type="ECO:0000313" key="1">
    <source>
        <dbReference type="EMBL" id="CAG8771597.1"/>
    </source>
</evidence>
<organism evidence="1 2">
    <name type="scientific">Racocetra persica</name>
    <dbReference type="NCBI Taxonomy" id="160502"/>
    <lineage>
        <taxon>Eukaryota</taxon>
        <taxon>Fungi</taxon>
        <taxon>Fungi incertae sedis</taxon>
        <taxon>Mucoromycota</taxon>
        <taxon>Glomeromycotina</taxon>
        <taxon>Glomeromycetes</taxon>
        <taxon>Diversisporales</taxon>
        <taxon>Gigasporaceae</taxon>
        <taxon>Racocetra</taxon>
    </lineage>
</organism>
<proteinExistence type="predicted"/>
<protein>
    <submittedName>
        <fullName evidence="1">11624_t:CDS:1</fullName>
    </submittedName>
</protein>
<feature type="non-terminal residue" evidence="1">
    <location>
        <position position="77"/>
    </location>
</feature>
<reference evidence="1" key="1">
    <citation type="submission" date="2021-06" db="EMBL/GenBank/DDBJ databases">
        <authorList>
            <person name="Kallberg Y."/>
            <person name="Tangrot J."/>
            <person name="Rosling A."/>
        </authorList>
    </citation>
    <scope>NUCLEOTIDE SEQUENCE</scope>
    <source>
        <strain evidence="1">MA461A</strain>
    </source>
</reference>
<dbReference type="Proteomes" id="UP000789920">
    <property type="component" value="Unassembled WGS sequence"/>
</dbReference>
<comment type="caution">
    <text evidence="1">The sequence shown here is derived from an EMBL/GenBank/DDBJ whole genome shotgun (WGS) entry which is preliminary data.</text>
</comment>
<name>A0ACA9R046_9GLOM</name>